<comment type="caution">
    <text evidence="2">The sequence shown here is derived from an EMBL/GenBank/DDBJ whole genome shotgun (WGS) entry which is preliminary data.</text>
</comment>
<feature type="region of interest" description="Disordered" evidence="1">
    <location>
        <begin position="167"/>
        <end position="188"/>
    </location>
</feature>
<accession>A0AB34JGX5</accession>
<gene>
    <name evidence="2" type="ORF">AB1Y20_022233</name>
</gene>
<evidence type="ECO:0008006" key="4">
    <source>
        <dbReference type="Google" id="ProtNLM"/>
    </source>
</evidence>
<dbReference type="Proteomes" id="UP001515480">
    <property type="component" value="Unassembled WGS sequence"/>
</dbReference>
<proteinExistence type="predicted"/>
<evidence type="ECO:0000313" key="3">
    <source>
        <dbReference type="Proteomes" id="UP001515480"/>
    </source>
</evidence>
<evidence type="ECO:0000313" key="2">
    <source>
        <dbReference type="EMBL" id="KAL1520661.1"/>
    </source>
</evidence>
<evidence type="ECO:0000256" key="1">
    <source>
        <dbReference type="SAM" id="MobiDB-lite"/>
    </source>
</evidence>
<organism evidence="2 3">
    <name type="scientific">Prymnesium parvum</name>
    <name type="common">Toxic golden alga</name>
    <dbReference type="NCBI Taxonomy" id="97485"/>
    <lineage>
        <taxon>Eukaryota</taxon>
        <taxon>Haptista</taxon>
        <taxon>Haptophyta</taxon>
        <taxon>Prymnesiophyceae</taxon>
        <taxon>Prymnesiales</taxon>
        <taxon>Prymnesiaceae</taxon>
        <taxon>Prymnesium</taxon>
    </lineage>
</organism>
<dbReference type="EMBL" id="JBGBPQ010000008">
    <property type="protein sequence ID" value="KAL1520661.1"/>
    <property type="molecule type" value="Genomic_DNA"/>
</dbReference>
<reference evidence="2 3" key="1">
    <citation type="journal article" date="2024" name="Science">
        <title>Giant polyketide synthase enzymes in the biosynthesis of giant marine polyether toxins.</title>
        <authorList>
            <person name="Fallon T.R."/>
            <person name="Shende V.V."/>
            <person name="Wierzbicki I.H."/>
            <person name="Pendleton A.L."/>
            <person name="Watervoot N.F."/>
            <person name="Auber R.P."/>
            <person name="Gonzalez D.J."/>
            <person name="Wisecaver J.H."/>
            <person name="Moore B.S."/>
        </authorList>
    </citation>
    <scope>NUCLEOTIDE SEQUENCE [LARGE SCALE GENOMIC DNA]</scope>
    <source>
        <strain evidence="2 3">12B1</strain>
    </source>
</reference>
<protein>
    <recommendedName>
        <fullName evidence="4">Protein xylosyltransferase</fullName>
    </recommendedName>
</protein>
<sequence>MAEGLTLVHGSRHTAAEYSVHAQFFRACNASWLVAHSDLLLSTSNASLDTSNLARVLAEYPHRRKALVPIEKNSGRRCGHLQAIQELERLWKGYRFVLFLHPDVYILPRGFATIGAAIRKARDEAAFIVTPFGYKGQSPNRWKALRMYNTDCFVFFPSALRIRSSVMEKGTPSRTTRNDILHTPHAHSPTNLRLGSKDRWQYHLASLLFYNLFDGQETGARIWLDYGTHITSRKRRNT</sequence>
<keyword evidence="3" id="KW-1185">Reference proteome</keyword>
<dbReference type="AlphaFoldDB" id="A0AB34JGX5"/>
<name>A0AB34JGX5_PRYPA</name>